<dbReference type="InterPro" id="IPR003018">
    <property type="entry name" value="GAF"/>
</dbReference>
<proteinExistence type="predicted"/>
<dbReference type="InterPro" id="IPR003661">
    <property type="entry name" value="HisK_dim/P_dom"/>
</dbReference>
<name>A0AAE4AWU9_9ACTN</name>
<keyword evidence="7" id="KW-0902">Two-component regulatory system</keyword>
<keyword evidence="4" id="KW-0597">Phosphoprotein</keyword>
<dbReference type="EC" id="2.7.13.3" evidence="3"/>
<evidence type="ECO:0000256" key="7">
    <source>
        <dbReference type="ARBA" id="ARBA00023012"/>
    </source>
</evidence>
<dbReference type="Gene3D" id="3.30.450.40">
    <property type="match status" value="1"/>
</dbReference>
<reference evidence="10 11" key="1">
    <citation type="submission" date="2023-07" db="EMBL/GenBank/DDBJ databases">
        <title>Sequencing the genomes of 1000 actinobacteria strains.</title>
        <authorList>
            <person name="Klenk H.-P."/>
        </authorList>
    </citation>
    <scope>NUCLEOTIDE SEQUENCE [LARGE SCALE GENOMIC DNA]</scope>
    <source>
        <strain evidence="10 11">DSM 44709</strain>
    </source>
</reference>
<dbReference type="PANTHER" id="PTHR43711:SF1">
    <property type="entry name" value="HISTIDINE KINASE 1"/>
    <property type="match status" value="1"/>
</dbReference>
<dbReference type="SMART" id="SM00388">
    <property type="entry name" value="HisKA"/>
    <property type="match status" value="1"/>
</dbReference>
<dbReference type="SMART" id="SM00387">
    <property type="entry name" value="HATPase_c"/>
    <property type="match status" value="1"/>
</dbReference>
<evidence type="ECO:0000256" key="5">
    <source>
        <dbReference type="ARBA" id="ARBA00022679"/>
    </source>
</evidence>
<evidence type="ECO:0000259" key="8">
    <source>
        <dbReference type="PROSITE" id="PS50109"/>
    </source>
</evidence>
<dbReference type="CDD" id="cd00130">
    <property type="entry name" value="PAS"/>
    <property type="match status" value="1"/>
</dbReference>
<dbReference type="SMART" id="SM00091">
    <property type="entry name" value="PAS"/>
    <property type="match status" value="1"/>
</dbReference>
<keyword evidence="11" id="KW-1185">Reference proteome</keyword>
<dbReference type="SMART" id="SM00065">
    <property type="entry name" value="GAF"/>
    <property type="match status" value="1"/>
</dbReference>
<organism evidence="10 11">
    <name type="scientific">Catenuloplanes indicus</name>
    <dbReference type="NCBI Taxonomy" id="137267"/>
    <lineage>
        <taxon>Bacteria</taxon>
        <taxon>Bacillati</taxon>
        <taxon>Actinomycetota</taxon>
        <taxon>Actinomycetes</taxon>
        <taxon>Micromonosporales</taxon>
        <taxon>Micromonosporaceae</taxon>
        <taxon>Catenuloplanes</taxon>
    </lineage>
</organism>
<dbReference type="PRINTS" id="PR00344">
    <property type="entry name" value="BCTRLSENSOR"/>
</dbReference>
<dbReference type="InterPro" id="IPR005467">
    <property type="entry name" value="His_kinase_dom"/>
</dbReference>
<dbReference type="Pfam" id="PF02518">
    <property type="entry name" value="HATPase_c"/>
    <property type="match status" value="1"/>
</dbReference>
<dbReference type="SUPFAM" id="SSF55781">
    <property type="entry name" value="GAF domain-like"/>
    <property type="match status" value="1"/>
</dbReference>
<dbReference type="InterPro" id="IPR050736">
    <property type="entry name" value="Sensor_HK_Regulatory"/>
</dbReference>
<dbReference type="InterPro" id="IPR004358">
    <property type="entry name" value="Sig_transdc_His_kin-like_C"/>
</dbReference>
<protein>
    <recommendedName>
        <fullName evidence="3">histidine kinase</fullName>
        <ecNumber evidence="3">2.7.13.3</ecNumber>
    </recommendedName>
</protein>
<dbReference type="InterPro" id="IPR013767">
    <property type="entry name" value="PAS_fold"/>
</dbReference>
<evidence type="ECO:0000313" key="10">
    <source>
        <dbReference type="EMBL" id="MDQ0365101.1"/>
    </source>
</evidence>
<evidence type="ECO:0000256" key="3">
    <source>
        <dbReference type="ARBA" id="ARBA00012438"/>
    </source>
</evidence>
<dbReference type="SUPFAM" id="SSF55874">
    <property type="entry name" value="ATPase domain of HSP90 chaperone/DNA topoisomerase II/histidine kinase"/>
    <property type="match status" value="1"/>
</dbReference>
<dbReference type="Pfam" id="PF00512">
    <property type="entry name" value="HisKA"/>
    <property type="match status" value="1"/>
</dbReference>
<dbReference type="Pfam" id="PF13185">
    <property type="entry name" value="GAF_2"/>
    <property type="match status" value="1"/>
</dbReference>
<comment type="catalytic activity">
    <reaction evidence="1">
        <text>ATP + protein L-histidine = ADP + protein N-phospho-L-histidine.</text>
        <dbReference type="EC" id="2.7.13.3"/>
    </reaction>
</comment>
<dbReference type="AlphaFoldDB" id="A0AAE4AWU9"/>
<dbReference type="InterPro" id="IPR003594">
    <property type="entry name" value="HATPase_dom"/>
</dbReference>
<dbReference type="PROSITE" id="PS50109">
    <property type="entry name" value="HIS_KIN"/>
    <property type="match status" value="1"/>
</dbReference>
<dbReference type="GO" id="GO:0000155">
    <property type="term" value="F:phosphorelay sensor kinase activity"/>
    <property type="evidence" value="ECO:0007669"/>
    <property type="project" value="InterPro"/>
</dbReference>
<dbReference type="RefSeq" id="WP_307237301.1">
    <property type="nucleotide sequence ID" value="NZ_JAUSUZ010000001.1"/>
</dbReference>
<dbReference type="FunFam" id="3.30.565.10:FF:000006">
    <property type="entry name" value="Sensor histidine kinase WalK"/>
    <property type="match status" value="1"/>
</dbReference>
<dbReference type="Gene3D" id="3.30.450.20">
    <property type="entry name" value="PAS domain"/>
    <property type="match status" value="1"/>
</dbReference>
<keyword evidence="5" id="KW-0808">Transferase</keyword>
<dbReference type="Gene3D" id="3.30.565.10">
    <property type="entry name" value="Histidine kinase-like ATPase, C-terminal domain"/>
    <property type="match status" value="1"/>
</dbReference>
<dbReference type="NCBIfam" id="TIGR00229">
    <property type="entry name" value="sensory_box"/>
    <property type="match status" value="1"/>
</dbReference>
<evidence type="ECO:0000256" key="4">
    <source>
        <dbReference type="ARBA" id="ARBA00022553"/>
    </source>
</evidence>
<evidence type="ECO:0000259" key="9">
    <source>
        <dbReference type="PROSITE" id="PS50112"/>
    </source>
</evidence>
<dbReference type="SUPFAM" id="SSF55785">
    <property type="entry name" value="PYP-like sensor domain (PAS domain)"/>
    <property type="match status" value="1"/>
</dbReference>
<dbReference type="Gene3D" id="1.10.287.130">
    <property type="match status" value="1"/>
</dbReference>
<dbReference type="InterPro" id="IPR035965">
    <property type="entry name" value="PAS-like_dom_sf"/>
</dbReference>
<dbReference type="GO" id="GO:0005886">
    <property type="term" value="C:plasma membrane"/>
    <property type="evidence" value="ECO:0007669"/>
    <property type="project" value="UniProtKB-SubCell"/>
</dbReference>
<evidence type="ECO:0000256" key="6">
    <source>
        <dbReference type="ARBA" id="ARBA00022777"/>
    </source>
</evidence>
<evidence type="ECO:0000313" key="11">
    <source>
        <dbReference type="Proteomes" id="UP001240236"/>
    </source>
</evidence>
<dbReference type="PROSITE" id="PS50112">
    <property type="entry name" value="PAS"/>
    <property type="match status" value="1"/>
</dbReference>
<dbReference type="InterPro" id="IPR029016">
    <property type="entry name" value="GAF-like_dom_sf"/>
</dbReference>
<evidence type="ECO:0000256" key="2">
    <source>
        <dbReference type="ARBA" id="ARBA00004236"/>
    </source>
</evidence>
<dbReference type="InterPro" id="IPR000014">
    <property type="entry name" value="PAS"/>
</dbReference>
<evidence type="ECO:0000256" key="1">
    <source>
        <dbReference type="ARBA" id="ARBA00000085"/>
    </source>
</evidence>
<dbReference type="SUPFAM" id="SSF47384">
    <property type="entry name" value="Homodimeric domain of signal transducing histidine kinase"/>
    <property type="match status" value="1"/>
</dbReference>
<dbReference type="Proteomes" id="UP001240236">
    <property type="component" value="Unassembled WGS sequence"/>
</dbReference>
<dbReference type="PANTHER" id="PTHR43711">
    <property type="entry name" value="TWO-COMPONENT HISTIDINE KINASE"/>
    <property type="match status" value="1"/>
</dbReference>
<feature type="domain" description="PAS" evidence="9">
    <location>
        <begin position="35"/>
        <end position="100"/>
    </location>
</feature>
<dbReference type="InterPro" id="IPR036097">
    <property type="entry name" value="HisK_dim/P_sf"/>
</dbReference>
<keyword evidence="6" id="KW-0418">Kinase</keyword>
<feature type="domain" description="Histidine kinase" evidence="8">
    <location>
        <begin position="331"/>
        <end position="555"/>
    </location>
</feature>
<dbReference type="InterPro" id="IPR036890">
    <property type="entry name" value="HATPase_C_sf"/>
</dbReference>
<comment type="caution">
    <text evidence="10">The sequence shown here is derived from an EMBL/GenBank/DDBJ whole genome shotgun (WGS) entry which is preliminary data.</text>
</comment>
<dbReference type="Pfam" id="PF00989">
    <property type="entry name" value="PAS"/>
    <property type="match status" value="1"/>
</dbReference>
<sequence>MPSDLHSDALEPPATHRSAPTAVFCDRAKVGDPQHLLAAAVEAYVAIDAAGRVVGWNPAAESTFGYSRAQACGRTLDELIVSQRYATAFQQTLARLAAGGQPVAGRRLQRVVRHADGHEFPIEVSLAVTTGPAGPILHIFARDITIVQRAARFGAVEQAVARGLAEAGSSKAAAARVVEALGVTMGWPVAELWLADEARQLLYCAARHSGPRQVLGRFALDELELGVALPGRVHQTNRPWWIPDLAADTVSPRSRAAAQAGLHVAVGVPIASGSHRLGALCVYGDRAEDPEDTLVSLLTGLAAQIGQYWERRRAEELTVELARTKDEFIALVTHELRNPLSVITAALGEFDDLDTLSPDELKTTLNVIARSAGRLTVMSQDLLDLARLEAGHISITPTATDLREVITACHEALARQAEHKGLAITVDVPTALPMHADADRLRQVADNLLTNAIKYTPNGGTITITATADAVPDASGQQWITWSVADTGIGIPPDERPRLFRRFYRASTALERRIPGTGLGLIITRTIIDRHHGTITLGEHTGPGTTFTIHLPTKSPTE</sequence>
<dbReference type="EMBL" id="JAUSUZ010000001">
    <property type="protein sequence ID" value="MDQ0365101.1"/>
    <property type="molecule type" value="Genomic_DNA"/>
</dbReference>
<dbReference type="GO" id="GO:0006355">
    <property type="term" value="P:regulation of DNA-templated transcription"/>
    <property type="evidence" value="ECO:0007669"/>
    <property type="project" value="InterPro"/>
</dbReference>
<comment type="subcellular location">
    <subcellularLocation>
        <location evidence="2">Cell membrane</location>
    </subcellularLocation>
</comment>
<gene>
    <name evidence="10" type="ORF">J2S42_001770</name>
</gene>
<dbReference type="CDD" id="cd00082">
    <property type="entry name" value="HisKA"/>
    <property type="match status" value="1"/>
</dbReference>
<accession>A0AAE4AWU9</accession>